<keyword evidence="3" id="KW-0732">Signal</keyword>
<dbReference type="PANTHER" id="PTHR42736">
    <property type="entry name" value="PROTEIN-GLUTAMINE GAMMA-GLUTAMYLTRANSFERASE"/>
    <property type="match status" value="1"/>
</dbReference>
<keyword evidence="2" id="KW-0472">Membrane</keyword>
<evidence type="ECO:0000256" key="2">
    <source>
        <dbReference type="SAM" id="Phobius"/>
    </source>
</evidence>
<feature type="compositionally biased region" description="Acidic residues" evidence="1">
    <location>
        <begin position="535"/>
        <end position="577"/>
    </location>
</feature>
<keyword evidence="2" id="KW-1133">Transmembrane helix</keyword>
<feature type="transmembrane region" description="Helical" evidence="2">
    <location>
        <begin position="119"/>
        <end position="138"/>
    </location>
</feature>
<reference evidence="5 6" key="2">
    <citation type="submission" date="2019-05" db="EMBL/GenBank/DDBJ databases">
        <title>Glycomyces buryatensis sp. nov.</title>
        <authorList>
            <person name="Nikitina E."/>
        </authorList>
    </citation>
    <scope>NUCLEOTIDE SEQUENCE [LARGE SCALE GENOMIC DNA]</scope>
    <source>
        <strain evidence="5 6">18</strain>
    </source>
</reference>
<dbReference type="Proteomes" id="UP000308760">
    <property type="component" value="Unassembled WGS sequence"/>
</dbReference>
<keyword evidence="2" id="KW-0812">Transmembrane</keyword>
<organism evidence="5 6">
    <name type="scientific">Glycomyces buryatensis</name>
    <dbReference type="NCBI Taxonomy" id="2570927"/>
    <lineage>
        <taxon>Bacteria</taxon>
        <taxon>Bacillati</taxon>
        <taxon>Actinomycetota</taxon>
        <taxon>Actinomycetes</taxon>
        <taxon>Glycomycetales</taxon>
        <taxon>Glycomycetaceae</taxon>
        <taxon>Glycomyces</taxon>
    </lineage>
</organism>
<dbReference type="OrthoDB" id="9804023at2"/>
<evidence type="ECO:0000256" key="3">
    <source>
        <dbReference type="SAM" id="SignalP"/>
    </source>
</evidence>
<dbReference type="SUPFAM" id="SSF54001">
    <property type="entry name" value="Cysteine proteinases"/>
    <property type="match status" value="1"/>
</dbReference>
<sequence>MKKLSRYRLRVAAVAACLTLMCALAGTVAARVYNGALLYYLVIGAAFLAFTIGFLLRNKPTWLSATISFWSLALGLVGSFLLTADGTQPVPTMVLDALVNAVPRTLTALIPVEATPDTVGVPVFLTWLAATLACELAIRYGRTLLGCLPPTLLYAAGLYLVGPNATPVIVLTLAYCLLAAAALAVTSAPPERRPESDAAVDSAVPGRAAALAGSIFGAVLLLVAVVALAPVAARLVSTSPGDPRELVEPPQLTDIDLNPLVRIAEWAKYPDQELFKADIDADAWMRLAVLTEYDGVTWQASGDFRTAGSVLPSSGEGAFGADIEIIELGGKLVPAVADPATVTDLPIAVNLYTRALLTPDGLATGQKYHVGSDLVTVDPEAATSARPDLSDPLTIAPPLAPPEIMATIADYIRSEYDTPYEQAQGLADFFGEHYAYDAEAPSGHDLPALGFFLGNPAEAGGQRGTSEQFAASYAIIARLIGLPTRIVVGFEVPSGSSTVTAAQGQAWPEISFDGVGWVRFDPMPGEGVAPIPPEDTLEDLEEEPTPEEADDGSGGENPEDFNDDSLENDPDFTDESSEAASAVPTWAWWAAGPVLLACVPFILKARRRMRRRRRLRQGGPAARVAGAWAETINAASRAGVKATAQTNAEETAASLAPLEGDIGALPRLVNQAAFAPGSVNSADADEAARIALAFCRHCDARVRRWRRWLT</sequence>
<feature type="transmembrane region" description="Helical" evidence="2">
    <location>
        <begin position="168"/>
        <end position="188"/>
    </location>
</feature>
<accession>A0A4V4HSV6</accession>
<dbReference type="PANTHER" id="PTHR42736:SF1">
    <property type="entry name" value="PROTEIN-GLUTAMINE GAMMA-GLUTAMYLTRANSFERASE"/>
    <property type="match status" value="1"/>
</dbReference>
<feature type="transmembrane region" description="Helical" evidence="2">
    <location>
        <begin position="39"/>
        <end position="56"/>
    </location>
</feature>
<dbReference type="AlphaFoldDB" id="A0A4V4HSV6"/>
<feature type="transmembrane region" description="Helical" evidence="2">
    <location>
        <begin position="145"/>
        <end position="162"/>
    </location>
</feature>
<proteinExistence type="predicted"/>
<feature type="domain" description="Transglutaminase-like" evidence="4">
    <location>
        <begin position="458"/>
        <end position="524"/>
    </location>
</feature>
<dbReference type="Pfam" id="PF01841">
    <property type="entry name" value="Transglut_core"/>
    <property type="match status" value="1"/>
</dbReference>
<feature type="transmembrane region" description="Helical" evidence="2">
    <location>
        <begin position="586"/>
        <end position="603"/>
    </location>
</feature>
<dbReference type="InterPro" id="IPR038765">
    <property type="entry name" value="Papain-like_cys_pep_sf"/>
</dbReference>
<comment type="caution">
    <text evidence="5">The sequence shown here is derived from an EMBL/GenBank/DDBJ whole genome shotgun (WGS) entry which is preliminary data.</text>
</comment>
<evidence type="ECO:0000313" key="5">
    <source>
        <dbReference type="EMBL" id="THV43086.1"/>
    </source>
</evidence>
<feature type="transmembrane region" description="Helical" evidence="2">
    <location>
        <begin position="63"/>
        <end position="84"/>
    </location>
</feature>
<name>A0A4V4HSV6_9ACTN</name>
<gene>
    <name evidence="5" type="ORF">FAB82_02290</name>
</gene>
<reference evidence="6" key="1">
    <citation type="submission" date="2019-04" db="EMBL/GenBank/DDBJ databases">
        <title>Nocardioides xinjiangensis sp. nov.</title>
        <authorList>
            <person name="Liu S."/>
        </authorList>
    </citation>
    <scope>NUCLEOTIDE SEQUENCE [LARGE SCALE GENOMIC DNA]</scope>
    <source>
        <strain evidence="6">18</strain>
    </source>
</reference>
<feature type="chain" id="PRO_5020356503" evidence="3">
    <location>
        <begin position="26"/>
        <end position="710"/>
    </location>
</feature>
<feature type="signal peptide" evidence="3">
    <location>
        <begin position="1"/>
        <end position="25"/>
    </location>
</feature>
<feature type="transmembrane region" description="Helical" evidence="2">
    <location>
        <begin position="209"/>
        <end position="233"/>
    </location>
</feature>
<dbReference type="SMART" id="SM00460">
    <property type="entry name" value="TGc"/>
    <property type="match status" value="1"/>
</dbReference>
<dbReference type="InterPro" id="IPR052901">
    <property type="entry name" value="Bact_TGase-like"/>
</dbReference>
<dbReference type="RefSeq" id="WP_136532927.1">
    <property type="nucleotide sequence ID" value="NZ_STGY01000007.1"/>
</dbReference>
<dbReference type="InterPro" id="IPR002931">
    <property type="entry name" value="Transglutaminase-like"/>
</dbReference>
<keyword evidence="6" id="KW-1185">Reference proteome</keyword>
<feature type="region of interest" description="Disordered" evidence="1">
    <location>
        <begin position="523"/>
        <end position="578"/>
    </location>
</feature>
<evidence type="ECO:0000259" key="4">
    <source>
        <dbReference type="SMART" id="SM00460"/>
    </source>
</evidence>
<dbReference type="Gene3D" id="3.10.620.30">
    <property type="match status" value="1"/>
</dbReference>
<evidence type="ECO:0000256" key="1">
    <source>
        <dbReference type="SAM" id="MobiDB-lite"/>
    </source>
</evidence>
<dbReference type="EMBL" id="STGY01000007">
    <property type="protein sequence ID" value="THV43086.1"/>
    <property type="molecule type" value="Genomic_DNA"/>
</dbReference>
<evidence type="ECO:0000313" key="6">
    <source>
        <dbReference type="Proteomes" id="UP000308760"/>
    </source>
</evidence>
<protein>
    <submittedName>
        <fullName evidence="5">Transglutaminase domain-containing protein</fullName>
    </submittedName>
</protein>